<feature type="region of interest" description="Disordered" evidence="5">
    <location>
        <begin position="281"/>
        <end position="301"/>
    </location>
</feature>
<feature type="compositionally biased region" description="Polar residues" evidence="5">
    <location>
        <begin position="160"/>
        <end position="171"/>
    </location>
</feature>
<dbReference type="InterPro" id="IPR036638">
    <property type="entry name" value="HLH_DNA-bd_sf"/>
</dbReference>
<evidence type="ECO:0000256" key="4">
    <source>
        <dbReference type="ARBA" id="ARBA00023242"/>
    </source>
</evidence>
<evidence type="ECO:0000313" key="8">
    <source>
        <dbReference type="Proteomes" id="UP001159364"/>
    </source>
</evidence>
<dbReference type="CDD" id="cd11445">
    <property type="entry name" value="bHLH_AtPIF_like"/>
    <property type="match status" value="1"/>
</dbReference>
<evidence type="ECO:0000256" key="2">
    <source>
        <dbReference type="ARBA" id="ARBA00023015"/>
    </source>
</evidence>
<sequence>MELVYEHGQILVRGRSTSGPCVSYSSHAHKAQRNKENTDNHPPKRPRALHVDSVVGDEFSPAHEEPTKYASQKDQFIDIYRRWPHTNFDIFLENTRISPIDDHNTQPRLVPVHKTSMPQPGDTPDLVAEVPEVSAAWSHQQHQTLLEQPQNSPILSQTQMKTSGNLSNSKLHQCDSSRPDKHYGLQNFSSLRPTVLLNSDDKRSEAAIRSTGSPNLSRVELETSKNEMDIVKSMFNPLVELPPDEQSEAVVPQNVVTRKQCLDAVFVPESNKEVEKVQVKPDSAKSRDHLAATTSMCSRGASNDSTYFLKRTFEDNEGTAYPSEEDKEGTERKTEANGSSTKRKRTEIQTPSERRRRNKINKKIRALKDLIPSSSKVDKASVLDEAIEYMKTLQLQVQMLSTGNRLFMPPVMFPSGVQHLQAQISAQMSEISMRMHMGLGCSLTPFSALPMHLGLSGQRLPIPVPRPPFIPLIGGVSTHSFPLPGISGVASGPSLNSNGSLPIGSSGITNNNYALDPMIQALHQVFASLVLQTSMSSLYYWNEDKLLPTRT</sequence>
<dbReference type="GO" id="GO:0003700">
    <property type="term" value="F:DNA-binding transcription factor activity"/>
    <property type="evidence" value="ECO:0007669"/>
    <property type="project" value="InterPro"/>
</dbReference>
<dbReference type="InterPro" id="IPR044273">
    <property type="entry name" value="PIF3-like"/>
</dbReference>
<feature type="compositionally biased region" description="Basic and acidic residues" evidence="5">
    <location>
        <begin position="281"/>
        <end position="290"/>
    </location>
</feature>
<evidence type="ECO:0000313" key="7">
    <source>
        <dbReference type="EMBL" id="KAJ8748681.1"/>
    </source>
</evidence>
<dbReference type="InterPro" id="IPR011598">
    <property type="entry name" value="bHLH_dom"/>
</dbReference>
<dbReference type="Pfam" id="PF00010">
    <property type="entry name" value="HLH"/>
    <property type="match status" value="1"/>
</dbReference>
<feature type="compositionally biased region" description="Polar residues" evidence="5">
    <location>
        <begin position="16"/>
        <end position="26"/>
    </location>
</feature>
<reference evidence="7 8" key="1">
    <citation type="submission" date="2021-09" db="EMBL/GenBank/DDBJ databases">
        <title>Genomic insights and catalytic innovation underlie evolution of tropane alkaloids biosynthesis.</title>
        <authorList>
            <person name="Wang Y.-J."/>
            <person name="Tian T."/>
            <person name="Huang J.-P."/>
            <person name="Huang S.-X."/>
        </authorList>
    </citation>
    <scope>NUCLEOTIDE SEQUENCE [LARGE SCALE GENOMIC DNA]</scope>
    <source>
        <strain evidence="7">KIB-2018</strain>
        <tissue evidence="7">Leaf</tissue>
    </source>
</reference>
<keyword evidence="3" id="KW-0804">Transcription</keyword>
<feature type="domain" description="BHLH" evidence="6">
    <location>
        <begin position="344"/>
        <end position="393"/>
    </location>
</feature>
<dbReference type="PROSITE" id="PS50888">
    <property type="entry name" value="BHLH"/>
    <property type="match status" value="1"/>
</dbReference>
<dbReference type="GO" id="GO:0005634">
    <property type="term" value="C:nucleus"/>
    <property type="evidence" value="ECO:0007669"/>
    <property type="project" value="UniProtKB-SubCell"/>
</dbReference>
<feature type="region of interest" description="Disordered" evidence="5">
    <location>
        <begin position="16"/>
        <end position="46"/>
    </location>
</feature>
<evidence type="ECO:0000256" key="5">
    <source>
        <dbReference type="SAM" id="MobiDB-lite"/>
    </source>
</evidence>
<dbReference type="SMART" id="SM00353">
    <property type="entry name" value="HLH"/>
    <property type="match status" value="1"/>
</dbReference>
<keyword evidence="4" id="KW-0539">Nucleus</keyword>
<keyword evidence="8" id="KW-1185">Reference proteome</keyword>
<protein>
    <recommendedName>
        <fullName evidence="6">BHLH domain-containing protein</fullName>
    </recommendedName>
</protein>
<dbReference type="AlphaFoldDB" id="A0AAV8S9F0"/>
<dbReference type="SUPFAM" id="SSF47459">
    <property type="entry name" value="HLH, helix-loop-helix DNA-binding domain"/>
    <property type="match status" value="1"/>
</dbReference>
<feature type="compositionally biased region" description="Basic and acidic residues" evidence="5">
    <location>
        <begin position="172"/>
        <end position="183"/>
    </location>
</feature>
<evidence type="ECO:0000256" key="3">
    <source>
        <dbReference type="ARBA" id="ARBA00023163"/>
    </source>
</evidence>
<organism evidence="7 8">
    <name type="scientific">Erythroxylum novogranatense</name>
    <dbReference type="NCBI Taxonomy" id="1862640"/>
    <lineage>
        <taxon>Eukaryota</taxon>
        <taxon>Viridiplantae</taxon>
        <taxon>Streptophyta</taxon>
        <taxon>Embryophyta</taxon>
        <taxon>Tracheophyta</taxon>
        <taxon>Spermatophyta</taxon>
        <taxon>Magnoliopsida</taxon>
        <taxon>eudicotyledons</taxon>
        <taxon>Gunneridae</taxon>
        <taxon>Pentapetalae</taxon>
        <taxon>rosids</taxon>
        <taxon>fabids</taxon>
        <taxon>Malpighiales</taxon>
        <taxon>Erythroxylaceae</taxon>
        <taxon>Erythroxylum</taxon>
    </lineage>
</organism>
<dbReference type="EMBL" id="JAIWQS010000012">
    <property type="protein sequence ID" value="KAJ8748681.1"/>
    <property type="molecule type" value="Genomic_DNA"/>
</dbReference>
<gene>
    <name evidence="7" type="ORF">K2173_008126</name>
</gene>
<comment type="caution">
    <text evidence="7">The sequence shown here is derived from an EMBL/GenBank/DDBJ whole genome shotgun (WGS) entry which is preliminary data.</text>
</comment>
<accession>A0AAV8S9F0</accession>
<feature type="region of interest" description="Disordered" evidence="5">
    <location>
        <begin position="160"/>
        <end position="187"/>
    </location>
</feature>
<dbReference type="InterPro" id="IPR047265">
    <property type="entry name" value="PIF1-like_bHLH"/>
</dbReference>
<dbReference type="GO" id="GO:0046983">
    <property type="term" value="F:protein dimerization activity"/>
    <property type="evidence" value="ECO:0007669"/>
    <property type="project" value="InterPro"/>
</dbReference>
<keyword evidence="2" id="KW-0805">Transcription regulation</keyword>
<evidence type="ECO:0000256" key="1">
    <source>
        <dbReference type="ARBA" id="ARBA00004123"/>
    </source>
</evidence>
<feature type="region of interest" description="Disordered" evidence="5">
    <location>
        <begin position="313"/>
        <end position="359"/>
    </location>
</feature>
<feature type="compositionally biased region" description="Polar residues" evidence="5">
    <location>
        <begin position="292"/>
        <end position="301"/>
    </location>
</feature>
<dbReference type="PANTHER" id="PTHR46807">
    <property type="entry name" value="TRANSCRIPTION FACTOR PIF3"/>
    <property type="match status" value="1"/>
</dbReference>
<dbReference type="GO" id="GO:0010017">
    <property type="term" value="P:red or far-red light signaling pathway"/>
    <property type="evidence" value="ECO:0007669"/>
    <property type="project" value="UniProtKB-ARBA"/>
</dbReference>
<proteinExistence type="predicted"/>
<feature type="compositionally biased region" description="Basic and acidic residues" evidence="5">
    <location>
        <begin position="33"/>
        <end position="42"/>
    </location>
</feature>
<dbReference type="PANTHER" id="PTHR46807:SF3">
    <property type="entry name" value="BHLH DOMAIN-CONTAINING PROTEIN"/>
    <property type="match status" value="1"/>
</dbReference>
<evidence type="ECO:0000259" key="6">
    <source>
        <dbReference type="PROSITE" id="PS50888"/>
    </source>
</evidence>
<dbReference type="Proteomes" id="UP001159364">
    <property type="component" value="Linkage Group LG12"/>
</dbReference>
<dbReference type="Gene3D" id="4.10.280.10">
    <property type="entry name" value="Helix-loop-helix DNA-binding domain"/>
    <property type="match status" value="1"/>
</dbReference>
<name>A0AAV8S9F0_9ROSI</name>
<comment type="subcellular location">
    <subcellularLocation>
        <location evidence="1">Nucleus</location>
    </subcellularLocation>
</comment>